<feature type="non-terminal residue" evidence="1">
    <location>
        <position position="40"/>
    </location>
</feature>
<proteinExistence type="predicted"/>
<evidence type="ECO:0000313" key="1">
    <source>
        <dbReference type="EMBL" id="CAG8681577.1"/>
    </source>
</evidence>
<feature type="non-terminal residue" evidence="1">
    <location>
        <position position="1"/>
    </location>
</feature>
<gene>
    <name evidence="1" type="ORF">PBRASI_LOCUS11838</name>
</gene>
<dbReference type="EMBL" id="CAJVPI010007093">
    <property type="protein sequence ID" value="CAG8681577.1"/>
    <property type="molecule type" value="Genomic_DNA"/>
</dbReference>
<organism evidence="1 2">
    <name type="scientific">Paraglomus brasilianum</name>
    <dbReference type="NCBI Taxonomy" id="144538"/>
    <lineage>
        <taxon>Eukaryota</taxon>
        <taxon>Fungi</taxon>
        <taxon>Fungi incertae sedis</taxon>
        <taxon>Mucoromycota</taxon>
        <taxon>Glomeromycotina</taxon>
        <taxon>Glomeromycetes</taxon>
        <taxon>Paraglomerales</taxon>
        <taxon>Paraglomeraceae</taxon>
        <taxon>Paraglomus</taxon>
    </lineage>
</organism>
<name>A0A9N9EMH0_9GLOM</name>
<keyword evidence="2" id="KW-1185">Reference proteome</keyword>
<dbReference type="AlphaFoldDB" id="A0A9N9EMH0"/>
<reference evidence="1" key="1">
    <citation type="submission" date="2021-06" db="EMBL/GenBank/DDBJ databases">
        <authorList>
            <person name="Kallberg Y."/>
            <person name="Tangrot J."/>
            <person name="Rosling A."/>
        </authorList>
    </citation>
    <scope>NUCLEOTIDE SEQUENCE</scope>
    <source>
        <strain evidence="1">BR232B</strain>
    </source>
</reference>
<accession>A0A9N9EMH0</accession>
<comment type="caution">
    <text evidence="1">The sequence shown here is derived from an EMBL/GenBank/DDBJ whole genome shotgun (WGS) entry which is preliminary data.</text>
</comment>
<dbReference type="Proteomes" id="UP000789739">
    <property type="component" value="Unassembled WGS sequence"/>
</dbReference>
<sequence>SAVSIFISSPIQLHGPPCINNGKRKTPTMHELLEELDKTH</sequence>
<evidence type="ECO:0000313" key="2">
    <source>
        <dbReference type="Proteomes" id="UP000789739"/>
    </source>
</evidence>
<protein>
    <submittedName>
        <fullName evidence="1">8695_t:CDS:1</fullName>
    </submittedName>
</protein>